<dbReference type="EMBL" id="JN885136">
    <property type="protein sequence ID" value="AEW87568.1"/>
    <property type="molecule type" value="Genomic_DNA"/>
</dbReference>
<protein>
    <submittedName>
        <fullName evidence="4">JM43</fullName>
    </submittedName>
</protein>
<name>G9JMM1_9GAMA</name>
<evidence type="ECO:0000313" key="4">
    <source>
        <dbReference type="EMBL" id="AEW87738.1"/>
    </source>
</evidence>
<accession>G9JMM1</accession>
<evidence type="ECO:0000256" key="1">
    <source>
        <dbReference type="ARBA" id="ARBA00007679"/>
    </source>
</evidence>
<dbReference type="Proteomes" id="UP000124292">
    <property type="component" value="Genome"/>
</dbReference>
<dbReference type="RefSeq" id="YP_238346.1">
    <property type="nucleotide sequence ID" value="NC_007016.1"/>
</dbReference>
<evidence type="ECO:0000313" key="5">
    <source>
        <dbReference type="Proteomes" id="UP000124292"/>
    </source>
</evidence>
<dbReference type="EMBL" id="JN885137">
    <property type="protein sequence ID" value="AEW87738.1"/>
    <property type="molecule type" value="Genomic_DNA"/>
</dbReference>
<gene>
    <name evidence="4" type="ORF">JM43</name>
</gene>
<evidence type="ECO:0000259" key="2">
    <source>
        <dbReference type="Pfam" id="PF03043"/>
    </source>
</evidence>
<dbReference type="Pfam" id="PF03043">
    <property type="entry name" value="Herpes_UL87"/>
    <property type="match status" value="1"/>
</dbReference>
<comment type="similarity">
    <text evidence="1">Belongs to the herpesviridae UL87 family.</text>
</comment>
<dbReference type="Proteomes" id="UP000133219">
    <property type="component" value="Segment"/>
</dbReference>
<dbReference type="KEGG" id="vg:3416558"/>
<evidence type="ECO:0000313" key="6">
    <source>
        <dbReference type="Proteomes" id="UP000133219"/>
    </source>
</evidence>
<dbReference type="GeneID" id="3416558"/>
<dbReference type="InterPro" id="IPR004285">
    <property type="entry name" value="Herpes_UL87_C"/>
</dbReference>
<proteinExistence type="inferred from homology"/>
<feature type="domain" description="Herpesvirus UL87 C-terminal" evidence="2">
    <location>
        <begin position="217"/>
        <end position="719"/>
    </location>
</feature>
<sequence length="733" mass="83799">MMLLQGPVLLPACPATATADTPSPANSDFKTQLAIFCCLATNNEILENVSLEVLDRAMETETTFYACRALRRLVLGEGLYPFIHRQGGIVGKTGNEYAGPGLIIDDAIGCTFSHIETHTFLPTVFTYELSDTVWVQRDERILRSLYCSPLMVCGVNYQSMFRILCRYLQIWEFEECFAAFTRTLPEHLIGTCYQNYFKLLEPFKTLTLARCPPPCAKLHLNYLKFNILGFTSDWISHPELHRVQTVIIYNIESNPVLLKNLSKQNKFQDIRVASELIIDYQNIVNQSLGVNLQVKINKKDPGKKPYKVVVVTPKSTYYLTFPPEVPIFRVAMCMSVAEHVCHSCDRLYPNTEFLGPGETPRVLEAMFSRIQYAPKDRDHNFIFDANQNPDRHKQVHHDHQTEPLPDMFDPVKHLSLHNFKISVFNTNMVINTKITCRSLTGTFESIIDIPRLTNNFVMKKFSVKEPSFTVSVFYSDNLCNGAAINVNISGDMLHFMFAMGNLRCFLPVKHIFPVSIANWNSTLDLHGLENQYIVRRGRRDVFWTTNFPSVVSSKDGCNVSWFKAATATISKIYGRPLLKKLSDELDPILSVPYARIDQVKNTIFTTLETRNKAQIQTLHKRFIECLVECCSFLRLDLGALNRAARLGAFDFSKRIISHTKSKHECAILGYKKCNLIPKIYVRSKKIRLDELGRNANFMSFIATTGHAFSNLKPQVIRHTIRRLGLHWRHKAKI</sequence>
<reference evidence="5 6" key="1">
    <citation type="journal article" date="2013" name="J. Virol.">
        <title>Genomic characterization of Japanese macaque rhadinovirus, a novel herpesvirus isolated from a nonhuman primate with a spontaneous inflammatory demyelinating disease.</title>
        <authorList>
            <person name="Estep R.D."/>
            <person name="Hansen S.G."/>
            <person name="Rogers K.S."/>
            <person name="Axthelm M.K."/>
            <person name="Wong S.W."/>
        </authorList>
    </citation>
    <scope>NUCLEOTIDE SEQUENCE [LARGE SCALE GENOMIC DNA]</scope>
    <source>
        <strain evidence="4">12E2</strain>
        <strain evidence="3">3A1</strain>
    </source>
</reference>
<evidence type="ECO:0000313" key="3">
    <source>
        <dbReference type="EMBL" id="AEW87568.1"/>
    </source>
</evidence>
<organism evidence="4 5">
    <name type="scientific">Macaca fuscata rhadinovirus</name>
    <dbReference type="NCBI Taxonomy" id="272551"/>
    <lineage>
        <taxon>Viruses</taxon>
        <taxon>Duplodnaviria</taxon>
        <taxon>Heunggongvirae</taxon>
        <taxon>Peploviricota</taxon>
        <taxon>Herviviricetes</taxon>
        <taxon>Herpesvirales</taxon>
        <taxon>Orthoherpesviridae</taxon>
        <taxon>Gammaherpesvirinae</taxon>
        <taxon>Rhadinovirus</taxon>
        <taxon>Rhadinovirus macacinegamma11</taxon>
        <taxon>macacine gammaherpesvirus 11</taxon>
    </lineage>
</organism>